<dbReference type="Proteomes" id="UP000075230">
    <property type="component" value="Unassembled WGS sequence"/>
</dbReference>
<protein>
    <submittedName>
        <fullName evidence="1">Oxidoreductin</fullName>
    </submittedName>
</protein>
<name>A0A146FXP0_ASPKA</name>
<evidence type="ECO:0000313" key="1">
    <source>
        <dbReference type="EMBL" id="GAT29819.1"/>
    </source>
</evidence>
<sequence>MVFSPYPVMPHLRGKAVVTSMQQQQQQQQPGLVVMPVAVECIQSE</sequence>
<accession>A0A146FXP0</accession>
<organism evidence="1 2">
    <name type="scientific">Aspergillus kawachii</name>
    <name type="common">White koji mold</name>
    <name type="synonym">Aspergillus awamori var. kawachi</name>
    <dbReference type="NCBI Taxonomy" id="1069201"/>
    <lineage>
        <taxon>Eukaryota</taxon>
        <taxon>Fungi</taxon>
        <taxon>Dikarya</taxon>
        <taxon>Ascomycota</taxon>
        <taxon>Pezizomycotina</taxon>
        <taxon>Eurotiomycetes</taxon>
        <taxon>Eurotiomycetidae</taxon>
        <taxon>Eurotiales</taxon>
        <taxon>Aspergillaceae</taxon>
        <taxon>Aspergillus</taxon>
        <taxon>Aspergillus subgen. Circumdati</taxon>
    </lineage>
</organism>
<reference evidence="1 2" key="1">
    <citation type="journal article" date="2016" name="DNA Res.">
        <title>Genome sequence of Aspergillus luchuensis NBRC 4314.</title>
        <authorList>
            <person name="Yamada O."/>
            <person name="Machida M."/>
            <person name="Hosoyama A."/>
            <person name="Goto M."/>
            <person name="Takahashi T."/>
            <person name="Futagami T."/>
            <person name="Yamagata Y."/>
            <person name="Takeuchi M."/>
            <person name="Kobayashi T."/>
            <person name="Koike H."/>
            <person name="Abe K."/>
            <person name="Asai K."/>
            <person name="Arita M."/>
            <person name="Fujita N."/>
            <person name="Fukuda K."/>
            <person name="Higa K."/>
            <person name="Horikawa H."/>
            <person name="Ishikawa T."/>
            <person name="Jinno K."/>
            <person name="Kato Y."/>
            <person name="Kirimura K."/>
            <person name="Mizutani O."/>
            <person name="Nakasone K."/>
            <person name="Sano M."/>
            <person name="Shiraishi Y."/>
            <person name="Tsukahara M."/>
            <person name="Gomi K."/>
        </authorList>
    </citation>
    <scope>NUCLEOTIDE SEQUENCE [LARGE SCALE GENOMIC DNA]</scope>
    <source>
        <strain evidence="1 2">RIB 2604</strain>
    </source>
</reference>
<dbReference type="EMBL" id="BCWF01000030">
    <property type="protein sequence ID" value="GAT29819.1"/>
    <property type="molecule type" value="Genomic_DNA"/>
</dbReference>
<proteinExistence type="predicted"/>
<dbReference type="AlphaFoldDB" id="A0A146FXP0"/>
<reference evidence="2" key="2">
    <citation type="submission" date="2016-02" db="EMBL/GenBank/DDBJ databases">
        <title>Genome sequencing of Aspergillus luchuensis NBRC 4314.</title>
        <authorList>
            <person name="Yamada O."/>
        </authorList>
    </citation>
    <scope>NUCLEOTIDE SEQUENCE [LARGE SCALE GENOMIC DNA]</scope>
    <source>
        <strain evidence="2">RIB 2604</strain>
    </source>
</reference>
<gene>
    <name evidence="1" type="ORF">RIB2604_03101530</name>
</gene>
<comment type="caution">
    <text evidence="1">The sequence shown here is derived from an EMBL/GenBank/DDBJ whole genome shotgun (WGS) entry which is preliminary data.</text>
</comment>
<evidence type="ECO:0000313" key="2">
    <source>
        <dbReference type="Proteomes" id="UP000075230"/>
    </source>
</evidence>